<organism evidence="7 8">
    <name type="scientific">Coniochaeta ligniaria NRRL 30616</name>
    <dbReference type="NCBI Taxonomy" id="1408157"/>
    <lineage>
        <taxon>Eukaryota</taxon>
        <taxon>Fungi</taxon>
        <taxon>Dikarya</taxon>
        <taxon>Ascomycota</taxon>
        <taxon>Pezizomycotina</taxon>
        <taxon>Sordariomycetes</taxon>
        <taxon>Sordariomycetidae</taxon>
        <taxon>Coniochaetales</taxon>
        <taxon>Coniochaetaceae</taxon>
        <taxon>Coniochaeta</taxon>
    </lineage>
</organism>
<dbReference type="AlphaFoldDB" id="A0A1J7J230"/>
<dbReference type="EMBL" id="KV875094">
    <property type="protein sequence ID" value="OIW33443.1"/>
    <property type="molecule type" value="Genomic_DNA"/>
</dbReference>
<dbReference type="Proteomes" id="UP000182658">
    <property type="component" value="Unassembled WGS sequence"/>
</dbReference>
<accession>A0A1J7J230</accession>
<keyword evidence="4" id="KW-0539">Nucleus</keyword>
<dbReference type="GO" id="GO:0005634">
    <property type="term" value="C:nucleus"/>
    <property type="evidence" value="ECO:0007669"/>
    <property type="project" value="UniProtKB-SubCell"/>
</dbReference>
<dbReference type="Pfam" id="PF08167">
    <property type="entry name" value="RIX1"/>
    <property type="match status" value="1"/>
</dbReference>
<evidence type="ECO:0000256" key="2">
    <source>
        <dbReference type="ARBA" id="ARBA00010511"/>
    </source>
</evidence>
<evidence type="ECO:0000256" key="5">
    <source>
        <dbReference type="SAM" id="MobiDB-lite"/>
    </source>
</evidence>
<feature type="compositionally biased region" description="Basic and acidic residues" evidence="5">
    <location>
        <begin position="699"/>
        <end position="719"/>
    </location>
</feature>
<evidence type="ECO:0000256" key="3">
    <source>
        <dbReference type="ARBA" id="ARBA00021502"/>
    </source>
</evidence>
<dbReference type="PANTHER" id="PTHR34105">
    <property type="entry name" value="PROLINE-, GLUTAMIC ACID- AND LEUCINE-RICH PROTEIN 1"/>
    <property type="match status" value="1"/>
</dbReference>
<dbReference type="InterPro" id="IPR016024">
    <property type="entry name" value="ARM-type_fold"/>
</dbReference>
<proteinExistence type="inferred from homology"/>
<comment type="subcellular location">
    <subcellularLocation>
        <location evidence="1">Nucleus</location>
    </subcellularLocation>
</comment>
<evidence type="ECO:0000256" key="1">
    <source>
        <dbReference type="ARBA" id="ARBA00004123"/>
    </source>
</evidence>
<evidence type="ECO:0000313" key="7">
    <source>
        <dbReference type="EMBL" id="OIW33443.1"/>
    </source>
</evidence>
<dbReference type="STRING" id="1408157.A0A1J7J230"/>
<feature type="compositionally biased region" description="Acidic residues" evidence="5">
    <location>
        <begin position="720"/>
        <end position="730"/>
    </location>
</feature>
<feature type="region of interest" description="Disordered" evidence="5">
    <location>
        <begin position="626"/>
        <end position="653"/>
    </location>
</feature>
<dbReference type="InterPro" id="IPR012583">
    <property type="entry name" value="RIX1_N"/>
</dbReference>
<feature type="compositionally biased region" description="Acidic residues" evidence="5">
    <location>
        <begin position="738"/>
        <end position="756"/>
    </location>
</feature>
<reference evidence="7 8" key="1">
    <citation type="submission" date="2016-10" db="EMBL/GenBank/DDBJ databases">
        <title>Draft genome sequence of Coniochaeta ligniaria NRRL30616, a lignocellulolytic fungus for bioabatement of inhibitors in plant biomass hydrolysates.</title>
        <authorList>
            <consortium name="DOE Joint Genome Institute"/>
            <person name="Jimenez D.J."/>
            <person name="Hector R.E."/>
            <person name="Riley R."/>
            <person name="Sun H."/>
            <person name="Grigoriev I.V."/>
            <person name="Van Elsas J.D."/>
            <person name="Nichols N.N."/>
        </authorList>
    </citation>
    <scope>NUCLEOTIDE SEQUENCE [LARGE SCALE GENOMIC DNA]</scope>
    <source>
        <strain evidence="7 8">NRRL 30616</strain>
    </source>
</reference>
<dbReference type="InParanoid" id="A0A1J7J230"/>
<dbReference type="SUPFAM" id="SSF48371">
    <property type="entry name" value="ARM repeat"/>
    <property type="match status" value="1"/>
</dbReference>
<evidence type="ECO:0000313" key="8">
    <source>
        <dbReference type="Proteomes" id="UP000182658"/>
    </source>
</evidence>
<keyword evidence="8" id="KW-1185">Reference proteome</keyword>
<name>A0A1J7J230_9PEZI</name>
<dbReference type="PANTHER" id="PTHR34105:SF1">
    <property type="entry name" value="PROLINE-, GLUTAMIC ACID- AND LEUCINE-RICH PROTEIN 1"/>
    <property type="match status" value="1"/>
</dbReference>
<feature type="region of interest" description="Disordered" evidence="5">
    <location>
        <begin position="473"/>
        <end position="512"/>
    </location>
</feature>
<feature type="compositionally biased region" description="Polar residues" evidence="5">
    <location>
        <begin position="629"/>
        <end position="640"/>
    </location>
</feature>
<feature type="region of interest" description="Disordered" evidence="5">
    <location>
        <begin position="689"/>
        <end position="756"/>
    </location>
</feature>
<evidence type="ECO:0000259" key="6">
    <source>
        <dbReference type="Pfam" id="PF08167"/>
    </source>
</evidence>
<feature type="domain" description="Pre-rRNA-processing protein RIX1 N-terminal" evidence="6">
    <location>
        <begin position="6"/>
        <end position="215"/>
    </location>
</feature>
<evidence type="ECO:0000256" key="4">
    <source>
        <dbReference type="ARBA" id="ARBA00023242"/>
    </source>
</evidence>
<protein>
    <recommendedName>
        <fullName evidence="3">Pre-rRNA-processing protein RIX1</fullName>
    </recommendedName>
</protein>
<feature type="compositionally biased region" description="Polar residues" evidence="5">
    <location>
        <begin position="501"/>
        <end position="512"/>
    </location>
</feature>
<dbReference type="OrthoDB" id="20900at2759"/>
<dbReference type="GO" id="GO:0006364">
    <property type="term" value="P:rRNA processing"/>
    <property type="evidence" value="ECO:0007669"/>
    <property type="project" value="TreeGrafter"/>
</dbReference>
<comment type="similarity">
    <text evidence="2">Belongs to the RIX1/PELP1 family.</text>
</comment>
<gene>
    <name evidence="7" type="ORF">CONLIGDRAFT_652033</name>
</gene>
<sequence length="756" mass="81591">MSLPPDLRVLCRRLAATSPDDLPRLCPVLVNHLLRCGPVLSAPHEPKTKDNSSDVTVHVHKLKTQINTLLNGKSNNGRFTAVVLIKAMVDVGGWECLRLSEPWVRGLLSIIQRPGPVAMKELAIVTVTRIYSLLHGYQTLVREIASPTIPSFVNACLQLIKTPASGQPLKLPTTTVETVVNALATIVPLYPTTLRPFSAQIRSALRGYIAPTSSDDTVVPQPLRHASRRLLISLPYTAPKNGSGEEWAKAVDSYIKDCHSTADQVFRAINESWESTVGYIAGNINYDGEPGGGGSAAEELPAWSGLPAGAERLSGLLELLANFFRSPTKSPVAVPLGSLMDLVARVAAIVPPGSGREDRIQLNPSIGREEKDELWSALPDIHVAVLELLLAMVNRLGPSITSLTRDILNHTVRIFKTVAHVPSAREVVYTLAQELLSLIGPTLDKLAVESLTPLIQSCCRDLLESAGYLQDTARPAESQASNGAKKPQSAGNADAFLNPKADNTASPISHSPSHLQTASALLSSFLSHLPQSHLSPDSRGLIDRTAILTADKRAMLASCLHPYKDSNGRYYASVIPFLTRAFPRDQEVEVLRSNLRAAKGGAASTEMMWEPQTGLEEMLKEPEKEEEQTFSGLNWGTTTAAREDGAEEKEESSRIAPFVPRAMEIDTPFVSGAFGKAAAVEETVVAVASEQTPMSPLKRKGEDLDSGKAKKVEAEAVKADEEDGDSDSDEGSIQIDMTMDDDEEDEEDGEENTGGD</sequence>